<comment type="caution">
    <text evidence="1">The sequence shown here is derived from an EMBL/GenBank/DDBJ whole genome shotgun (WGS) entry which is preliminary data.</text>
</comment>
<dbReference type="EMBL" id="JAUHHV010000008">
    <property type="protein sequence ID" value="KAK1414533.1"/>
    <property type="molecule type" value="Genomic_DNA"/>
</dbReference>
<dbReference type="AlphaFoldDB" id="A0AAD8K385"/>
<evidence type="ECO:0000313" key="1">
    <source>
        <dbReference type="EMBL" id="KAK1414533.1"/>
    </source>
</evidence>
<accession>A0AAD8K385</accession>
<gene>
    <name evidence="1" type="ORF">QVD17_30279</name>
</gene>
<reference evidence="1" key="1">
    <citation type="journal article" date="2023" name="bioRxiv">
        <title>Improved chromosome-level genome assembly for marigold (Tagetes erecta).</title>
        <authorList>
            <person name="Jiang F."/>
            <person name="Yuan L."/>
            <person name="Wang S."/>
            <person name="Wang H."/>
            <person name="Xu D."/>
            <person name="Wang A."/>
            <person name="Fan W."/>
        </authorList>
    </citation>
    <scope>NUCLEOTIDE SEQUENCE</scope>
    <source>
        <strain evidence="1">WSJ</strain>
        <tissue evidence="1">Leaf</tissue>
    </source>
</reference>
<protein>
    <submittedName>
        <fullName evidence="1">Uncharacterized protein</fullName>
    </submittedName>
</protein>
<evidence type="ECO:0000313" key="2">
    <source>
        <dbReference type="Proteomes" id="UP001229421"/>
    </source>
</evidence>
<organism evidence="1 2">
    <name type="scientific">Tagetes erecta</name>
    <name type="common">African marigold</name>
    <dbReference type="NCBI Taxonomy" id="13708"/>
    <lineage>
        <taxon>Eukaryota</taxon>
        <taxon>Viridiplantae</taxon>
        <taxon>Streptophyta</taxon>
        <taxon>Embryophyta</taxon>
        <taxon>Tracheophyta</taxon>
        <taxon>Spermatophyta</taxon>
        <taxon>Magnoliopsida</taxon>
        <taxon>eudicotyledons</taxon>
        <taxon>Gunneridae</taxon>
        <taxon>Pentapetalae</taxon>
        <taxon>asterids</taxon>
        <taxon>campanulids</taxon>
        <taxon>Asterales</taxon>
        <taxon>Asteraceae</taxon>
        <taxon>Asteroideae</taxon>
        <taxon>Heliantheae alliance</taxon>
        <taxon>Tageteae</taxon>
        <taxon>Tagetes</taxon>
    </lineage>
</organism>
<proteinExistence type="predicted"/>
<dbReference type="Proteomes" id="UP001229421">
    <property type="component" value="Unassembled WGS sequence"/>
</dbReference>
<name>A0AAD8K385_TARER</name>
<sequence>MALHTVCLNVVVDTNSTLCFALFHSGCGKKDGGVGTSAVATKTMGAGVVKLIPTAFLEIAETGDSTCSLSTQLLQWSRNEGHIFPFNSWQLEKINS</sequence>
<keyword evidence="2" id="KW-1185">Reference proteome</keyword>